<name>A0A5R9GIH2_9BACL</name>
<keyword evidence="4 7" id="KW-0812">Transmembrane</keyword>
<feature type="transmembrane region" description="Helical" evidence="7">
    <location>
        <begin position="262"/>
        <end position="279"/>
    </location>
</feature>
<evidence type="ECO:0000256" key="3">
    <source>
        <dbReference type="ARBA" id="ARBA00022475"/>
    </source>
</evidence>
<organism evidence="9 10">
    <name type="scientific">Paenibacillus antri</name>
    <dbReference type="NCBI Taxonomy" id="2582848"/>
    <lineage>
        <taxon>Bacteria</taxon>
        <taxon>Bacillati</taxon>
        <taxon>Bacillota</taxon>
        <taxon>Bacilli</taxon>
        <taxon>Bacillales</taxon>
        <taxon>Paenibacillaceae</taxon>
        <taxon>Paenibacillus</taxon>
    </lineage>
</organism>
<feature type="transmembrane region" description="Helical" evidence="7">
    <location>
        <begin position="144"/>
        <end position="164"/>
    </location>
</feature>
<feature type="domain" description="ABC transmembrane type-1" evidence="8">
    <location>
        <begin position="71"/>
        <end position="276"/>
    </location>
</feature>
<dbReference type="InterPro" id="IPR000515">
    <property type="entry name" value="MetI-like"/>
</dbReference>
<proteinExistence type="inferred from homology"/>
<evidence type="ECO:0000256" key="1">
    <source>
        <dbReference type="ARBA" id="ARBA00004651"/>
    </source>
</evidence>
<feature type="transmembrane region" description="Helical" evidence="7">
    <location>
        <begin position="71"/>
        <end position="100"/>
    </location>
</feature>
<comment type="caution">
    <text evidence="9">The sequence shown here is derived from an EMBL/GenBank/DDBJ whole genome shotgun (WGS) entry which is preliminary data.</text>
</comment>
<dbReference type="SUPFAM" id="SSF161098">
    <property type="entry name" value="MetI-like"/>
    <property type="match status" value="1"/>
</dbReference>
<evidence type="ECO:0000313" key="9">
    <source>
        <dbReference type="EMBL" id="TLS53188.1"/>
    </source>
</evidence>
<dbReference type="CDD" id="cd06261">
    <property type="entry name" value="TM_PBP2"/>
    <property type="match status" value="1"/>
</dbReference>
<keyword evidence="2 7" id="KW-0813">Transport</keyword>
<evidence type="ECO:0000256" key="4">
    <source>
        <dbReference type="ARBA" id="ARBA00022692"/>
    </source>
</evidence>
<feature type="transmembrane region" description="Helical" evidence="7">
    <location>
        <begin position="112"/>
        <end position="132"/>
    </location>
</feature>
<comment type="subcellular location">
    <subcellularLocation>
        <location evidence="1 7">Cell membrane</location>
        <topology evidence="1 7">Multi-pass membrane protein</topology>
    </subcellularLocation>
</comment>
<feature type="transmembrane region" description="Helical" evidence="7">
    <location>
        <begin position="185"/>
        <end position="207"/>
    </location>
</feature>
<dbReference type="PANTHER" id="PTHR43744:SF9">
    <property type="entry name" value="POLYGALACTURONAN_RHAMNOGALACTURONAN TRANSPORT SYSTEM PERMEASE PROTEIN YTCP"/>
    <property type="match status" value="1"/>
</dbReference>
<evidence type="ECO:0000256" key="6">
    <source>
        <dbReference type="ARBA" id="ARBA00023136"/>
    </source>
</evidence>
<evidence type="ECO:0000256" key="5">
    <source>
        <dbReference type="ARBA" id="ARBA00022989"/>
    </source>
</evidence>
<keyword evidence="3" id="KW-1003">Cell membrane</keyword>
<dbReference type="EMBL" id="VCIW01000003">
    <property type="protein sequence ID" value="TLS53188.1"/>
    <property type="molecule type" value="Genomic_DNA"/>
</dbReference>
<dbReference type="AlphaFoldDB" id="A0A5R9GIH2"/>
<dbReference type="RefSeq" id="WP_138193429.1">
    <property type="nucleotide sequence ID" value="NZ_VCIW01000003.1"/>
</dbReference>
<keyword evidence="10" id="KW-1185">Reference proteome</keyword>
<dbReference type="Pfam" id="PF00528">
    <property type="entry name" value="BPD_transp_1"/>
    <property type="match status" value="1"/>
</dbReference>
<dbReference type="InterPro" id="IPR035906">
    <property type="entry name" value="MetI-like_sf"/>
</dbReference>
<dbReference type="Proteomes" id="UP000309676">
    <property type="component" value="Unassembled WGS sequence"/>
</dbReference>
<evidence type="ECO:0000256" key="7">
    <source>
        <dbReference type="RuleBase" id="RU363032"/>
    </source>
</evidence>
<evidence type="ECO:0000313" key="10">
    <source>
        <dbReference type="Proteomes" id="UP000309676"/>
    </source>
</evidence>
<dbReference type="PANTHER" id="PTHR43744">
    <property type="entry name" value="ABC TRANSPORTER PERMEASE PROTEIN MG189-RELATED-RELATED"/>
    <property type="match status" value="1"/>
</dbReference>
<reference evidence="9 10" key="1">
    <citation type="submission" date="2019-05" db="EMBL/GenBank/DDBJ databases">
        <authorList>
            <person name="Narsing Rao M.P."/>
            <person name="Li W.J."/>
        </authorList>
    </citation>
    <scope>NUCLEOTIDE SEQUENCE [LARGE SCALE GENOMIC DNA]</scope>
    <source>
        <strain evidence="9 10">SYSU_K30003</strain>
    </source>
</reference>
<accession>A0A5R9GIH2</accession>
<comment type="similarity">
    <text evidence="7">Belongs to the binding-protein-dependent transport system permease family.</text>
</comment>
<keyword evidence="5 7" id="KW-1133">Transmembrane helix</keyword>
<dbReference type="OrthoDB" id="2581135at2"/>
<evidence type="ECO:0000259" key="8">
    <source>
        <dbReference type="PROSITE" id="PS50928"/>
    </source>
</evidence>
<dbReference type="GO" id="GO:0005886">
    <property type="term" value="C:plasma membrane"/>
    <property type="evidence" value="ECO:0007669"/>
    <property type="project" value="UniProtKB-SubCell"/>
</dbReference>
<protein>
    <submittedName>
        <fullName evidence="9">Carbohydrate ABC transporter permease</fullName>
    </submittedName>
</protein>
<dbReference type="GO" id="GO:0055085">
    <property type="term" value="P:transmembrane transport"/>
    <property type="evidence" value="ECO:0007669"/>
    <property type="project" value="InterPro"/>
</dbReference>
<evidence type="ECO:0000256" key="2">
    <source>
        <dbReference type="ARBA" id="ARBA00022448"/>
    </source>
</evidence>
<dbReference type="PROSITE" id="PS50928">
    <property type="entry name" value="ABC_TM1"/>
    <property type="match status" value="1"/>
</dbReference>
<gene>
    <name evidence="9" type="ORF">FE782_07445</name>
</gene>
<sequence length="294" mass="32462">MVQQKSAARTLFTAFNYTFLGALALLCIAPLVHIFAVSFSASSAATAGLVGLWPVEFTTKSYGFVMENDLFLRAMLVSIQRVALGVTIGIGLCVLIAYPLSKEVKDFRFRTAYVWVFVFTMLFHGGLIPSYIVVKETGIMNTIWALVLPGAVNVFNCILLLNFFRALPKELLEASFIDGAGHSSTLWRVVLPVSTPALATITLFAVVGHWNQWFDGLIYINDPKRLPLQSYLQTIIVQKDFSELTAEDLANVGIVSDRTVKAAQIFLGSLPILLVYPFLQKYFMSGIVMGSVKE</sequence>
<dbReference type="Gene3D" id="1.10.3720.10">
    <property type="entry name" value="MetI-like"/>
    <property type="match status" value="1"/>
</dbReference>
<keyword evidence="6 7" id="KW-0472">Membrane</keyword>